<protein>
    <recommendedName>
        <fullName evidence="17">Sensory/regulatory protein RpfC</fullName>
        <ecNumber evidence="3">2.7.13.3</ecNumber>
    </recommendedName>
    <alternativeName>
        <fullName evidence="18">Virulence sensor protein BvgS</fullName>
    </alternativeName>
</protein>
<feature type="domain" description="PAC" evidence="25">
    <location>
        <begin position="407"/>
        <end position="459"/>
    </location>
</feature>
<dbReference type="InterPro" id="IPR000014">
    <property type="entry name" value="PAS"/>
</dbReference>
<dbReference type="FunFam" id="3.30.565.10:FF:000010">
    <property type="entry name" value="Sensor histidine kinase RcsC"/>
    <property type="match status" value="1"/>
</dbReference>
<organism evidence="27 28">
    <name type="scientific">Massilia oculi</name>
    <dbReference type="NCBI Taxonomy" id="945844"/>
    <lineage>
        <taxon>Bacteria</taxon>
        <taxon>Pseudomonadati</taxon>
        <taxon>Pseudomonadota</taxon>
        <taxon>Betaproteobacteria</taxon>
        <taxon>Burkholderiales</taxon>
        <taxon>Oxalobacteraceae</taxon>
        <taxon>Telluria group</taxon>
        <taxon>Massilia</taxon>
    </lineage>
</organism>
<dbReference type="SUPFAM" id="SSF47384">
    <property type="entry name" value="Homodimeric domain of signal transducing histidine kinase"/>
    <property type="match status" value="1"/>
</dbReference>
<dbReference type="InterPro" id="IPR003594">
    <property type="entry name" value="HATPase_dom"/>
</dbReference>
<sequence>MSARMRYLPALLIAGAGAALSLSAAHYQERENHQVLQQRLERILGKAADGIAERIQNYRNVLRGLRGMLLVAGADAVTQEQVARYLANIDVVHEFPGARGFGYVRRVSEADEAAYVARQRRVHAGFAIRQFAPTSGDRFVIQLIEPIDGNTVALGLDLASEPNRRRAALAAMRSGSAQLTAPIKLVQPGATAEPAFLLLLPVYDLGVIPAPAERATHLTGWTYTPLLVRSFVDGMIDPSEAVTLGLEDVTDGRAESLLSAAAASVMLQTDSEITVFGRRWRLSLSAGEQFVAQQGLPKPSTTLGIGLAASATLAALALLAAAGRRRSHEVRVGQAKLAAIVDSAIDAIISKDLSGRITSWNRGAETLFGHTAQEAIGRTAAELLVPAERMDEENGILSMLAAGAPVADLETVRRHKDGHLIDVWLSISPVRGAGGKVDALAVTVRDITERKAAEERVRAANARLEDTVVSRTAELSQLNALLGSVLDAATGVAIIATSGDGVITLFNRGAELMLGHRAEDMIGLATPQLFHDREELAARIAEVAAAEGRAVDGFTALVIQAQREGAETREWTFVRRDGGRIAVSLIVSAICDAEGRIGGYLGVAVDITARQELVASLNRAREQADKASEAKSSFLANMSHEIRTPLNAVLGMLELLHLTALDSRQHDYASKAEMAARTLLQLLNDVLDFSKIEAGKLILDPHPFELDGLMRDLATVLSGNQGDKLVETLFDIDPRLPAWLVGDRMRLQQILINLAGNALKFTERGSVTVSVELLGREEAGARIRFGVRDTGIGITPEQREQIFQGFTQAEASISRRFGGTGLGLVISRRLLAQMGATLELDSTPGVGSDFWFELVLKEEEQRPPATPCASLRVLVVDDHPAAGEALLRMVLGMGWEGTLAGGGAEALALVRGAAAPYDVVLLDWRMPAPDGLETAHAIRLGGGQPPSC</sequence>
<dbReference type="InterPro" id="IPR001789">
    <property type="entry name" value="Sig_transdc_resp-reg_receiver"/>
</dbReference>
<dbReference type="RefSeq" id="WP_109344436.1">
    <property type="nucleotide sequence ID" value="NZ_CP029343.1"/>
</dbReference>
<dbReference type="Pfam" id="PF02518">
    <property type="entry name" value="HATPase_c"/>
    <property type="match status" value="1"/>
</dbReference>
<evidence type="ECO:0000256" key="8">
    <source>
        <dbReference type="ARBA" id="ARBA00022741"/>
    </source>
</evidence>
<evidence type="ECO:0000259" key="25">
    <source>
        <dbReference type="PROSITE" id="PS50113"/>
    </source>
</evidence>
<feature type="domain" description="PAS" evidence="24">
    <location>
        <begin position="333"/>
        <end position="403"/>
    </location>
</feature>
<dbReference type="SMART" id="SM00388">
    <property type="entry name" value="HisKA"/>
    <property type="match status" value="1"/>
</dbReference>
<feature type="domain" description="PAS" evidence="24">
    <location>
        <begin position="478"/>
        <end position="523"/>
    </location>
</feature>
<keyword evidence="6" id="KW-0812">Transmembrane</keyword>
<dbReference type="CDD" id="cd00082">
    <property type="entry name" value="HisKA"/>
    <property type="match status" value="1"/>
</dbReference>
<dbReference type="SUPFAM" id="SSF55785">
    <property type="entry name" value="PYP-like sensor domain (PAS domain)"/>
    <property type="match status" value="2"/>
</dbReference>
<evidence type="ECO:0000256" key="13">
    <source>
        <dbReference type="ARBA" id="ARBA00023026"/>
    </source>
</evidence>
<feature type="signal peptide" evidence="21">
    <location>
        <begin position="1"/>
        <end position="24"/>
    </location>
</feature>
<evidence type="ECO:0000256" key="11">
    <source>
        <dbReference type="ARBA" id="ARBA00022989"/>
    </source>
</evidence>
<evidence type="ECO:0000256" key="20">
    <source>
        <dbReference type="SAM" id="Coils"/>
    </source>
</evidence>
<dbReference type="CDD" id="cd16922">
    <property type="entry name" value="HATPase_EvgS-ArcB-TorS-like"/>
    <property type="match status" value="1"/>
</dbReference>
<evidence type="ECO:0000256" key="6">
    <source>
        <dbReference type="ARBA" id="ARBA00022692"/>
    </source>
</evidence>
<dbReference type="Gene3D" id="1.10.287.130">
    <property type="match status" value="1"/>
</dbReference>
<dbReference type="Gene3D" id="3.40.50.2300">
    <property type="match status" value="1"/>
</dbReference>
<evidence type="ECO:0000256" key="17">
    <source>
        <dbReference type="ARBA" id="ARBA00068150"/>
    </source>
</evidence>
<evidence type="ECO:0000259" key="26">
    <source>
        <dbReference type="PROSITE" id="PS50839"/>
    </source>
</evidence>
<dbReference type="EMBL" id="CP029343">
    <property type="protein sequence ID" value="AWL04045.1"/>
    <property type="molecule type" value="Genomic_DNA"/>
</dbReference>
<evidence type="ECO:0000256" key="3">
    <source>
        <dbReference type="ARBA" id="ARBA00012438"/>
    </source>
</evidence>
<feature type="domain" description="CHASE" evidence="26">
    <location>
        <begin position="73"/>
        <end position="257"/>
    </location>
</feature>
<dbReference type="PANTHER" id="PTHR43047:SF64">
    <property type="entry name" value="HISTIDINE KINASE CONTAINING CHEY-HOMOLOGOUS RECEIVER DOMAIN AND PAS DOMAIN-RELATED"/>
    <property type="match status" value="1"/>
</dbReference>
<dbReference type="InterPro" id="IPR013767">
    <property type="entry name" value="PAS_fold"/>
</dbReference>
<dbReference type="GO" id="GO:0005524">
    <property type="term" value="F:ATP binding"/>
    <property type="evidence" value="ECO:0007669"/>
    <property type="project" value="UniProtKB-KW"/>
</dbReference>
<dbReference type="InterPro" id="IPR011006">
    <property type="entry name" value="CheY-like_superfamily"/>
</dbReference>
<keyword evidence="7 21" id="KW-0732">Signal</keyword>
<name>A0A2S2DFA8_9BURK</name>
<dbReference type="OrthoDB" id="5290456at2"/>
<dbReference type="CDD" id="cd17546">
    <property type="entry name" value="REC_hyHK_CKI1_RcsC-like"/>
    <property type="match status" value="1"/>
</dbReference>
<dbReference type="Proteomes" id="UP000245820">
    <property type="component" value="Chromosome"/>
</dbReference>
<dbReference type="SUPFAM" id="SSF55874">
    <property type="entry name" value="ATPase domain of HSP90 chaperone/DNA topoisomerase II/histidine kinase"/>
    <property type="match status" value="1"/>
</dbReference>
<evidence type="ECO:0000259" key="24">
    <source>
        <dbReference type="PROSITE" id="PS50112"/>
    </source>
</evidence>
<evidence type="ECO:0000256" key="4">
    <source>
        <dbReference type="ARBA" id="ARBA00022553"/>
    </source>
</evidence>
<dbReference type="InterPro" id="IPR036890">
    <property type="entry name" value="HATPase_C_sf"/>
</dbReference>
<dbReference type="GO" id="GO:0006355">
    <property type="term" value="P:regulation of DNA-templated transcription"/>
    <property type="evidence" value="ECO:0007669"/>
    <property type="project" value="InterPro"/>
</dbReference>
<dbReference type="GO" id="GO:0016020">
    <property type="term" value="C:membrane"/>
    <property type="evidence" value="ECO:0007669"/>
    <property type="project" value="UniProtKB-SubCell"/>
</dbReference>
<dbReference type="NCBIfam" id="TIGR00229">
    <property type="entry name" value="sensory_box"/>
    <property type="match status" value="2"/>
</dbReference>
<dbReference type="Pfam" id="PF00072">
    <property type="entry name" value="Response_reg"/>
    <property type="match status" value="1"/>
</dbReference>
<dbReference type="SMART" id="SM00091">
    <property type="entry name" value="PAS"/>
    <property type="match status" value="2"/>
</dbReference>
<evidence type="ECO:0000313" key="27">
    <source>
        <dbReference type="EMBL" id="AWL04045.1"/>
    </source>
</evidence>
<dbReference type="PROSITE" id="PS50112">
    <property type="entry name" value="PAS"/>
    <property type="match status" value="2"/>
</dbReference>
<comment type="function">
    <text evidence="15">Member of the two-component regulatory system BvgS/BvgA. Phosphorylates BvgA via a four-step phosphorelay in response to environmental signals.</text>
</comment>
<comment type="subcellular location">
    <subcellularLocation>
        <location evidence="2">Membrane</location>
    </subcellularLocation>
</comment>
<keyword evidence="14" id="KW-0472">Membrane</keyword>
<dbReference type="PROSITE" id="PS50839">
    <property type="entry name" value="CHASE"/>
    <property type="match status" value="1"/>
</dbReference>
<dbReference type="CDD" id="cd00130">
    <property type="entry name" value="PAS"/>
    <property type="match status" value="2"/>
</dbReference>
<gene>
    <name evidence="27" type="ORF">DIR46_06100</name>
</gene>
<keyword evidence="20" id="KW-0175">Coiled coil</keyword>
<dbReference type="PRINTS" id="PR00344">
    <property type="entry name" value="BCTRLSENSOR"/>
</dbReference>
<evidence type="ECO:0000259" key="22">
    <source>
        <dbReference type="PROSITE" id="PS50109"/>
    </source>
</evidence>
<evidence type="ECO:0000256" key="2">
    <source>
        <dbReference type="ARBA" id="ARBA00004370"/>
    </source>
</evidence>
<proteinExistence type="predicted"/>
<evidence type="ECO:0000256" key="1">
    <source>
        <dbReference type="ARBA" id="ARBA00000085"/>
    </source>
</evidence>
<feature type="modified residue" description="4-aspartylphosphate" evidence="19">
    <location>
        <position position="923"/>
    </location>
</feature>
<evidence type="ECO:0000259" key="23">
    <source>
        <dbReference type="PROSITE" id="PS50110"/>
    </source>
</evidence>
<feature type="chain" id="PRO_5015672066" description="Sensory/regulatory protein RpfC" evidence="21">
    <location>
        <begin position="25"/>
        <end position="948"/>
    </location>
</feature>
<keyword evidence="28" id="KW-1185">Reference proteome</keyword>
<keyword evidence="11" id="KW-1133">Transmembrane helix</keyword>
<dbReference type="PANTHER" id="PTHR43047">
    <property type="entry name" value="TWO-COMPONENT HISTIDINE PROTEIN KINASE"/>
    <property type="match status" value="1"/>
</dbReference>
<dbReference type="InterPro" id="IPR000700">
    <property type="entry name" value="PAS-assoc_C"/>
</dbReference>
<dbReference type="InterPro" id="IPR004358">
    <property type="entry name" value="Sig_transdc_His_kin-like_C"/>
</dbReference>
<evidence type="ECO:0000256" key="5">
    <source>
        <dbReference type="ARBA" id="ARBA00022679"/>
    </source>
</evidence>
<dbReference type="Pfam" id="PF00512">
    <property type="entry name" value="HisKA"/>
    <property type="match status" value="1"/>
</dbReference>
<dbReference type="SMART" id="SM00086">
    <property type="entry name" value="PAC"/>
    <property type="match status" value="2"/>
</dbReference>
<dbReference type="FunFam" id="1.10.287.130:FF:000002">
    <property type="entry name" value="Two-component osmosensing histidine kinase"/>
    <property type="match status" value="1"/>
</dbReference>
<dbReference type="SMART" id="SM00387">
    <property type="entry name" value="HATPase_c"/>
    <property type="match status" value="1"/>
</dbReference>
<keyword evidence="4 19" id="KW-0597">Phosphoprotein</keyword>
<keyword evidence="8" id="KW-0547">Nucleotide-binding</keyword>
<evidence type="ECO:0000313" key="28">
    <source>
        <dbReference type="Proteomes" id="UP000245820"/>
    </source>
</evidence>
<accession>A0A2S2DFA8</accession>
<dbReference type="PROSITE" id="PS50109">
    <property type="entry name" value="HIS_KIN"/>
    <property type="match status" value="1"/>
</dbReference>
<dbReference type="AlphaFoldDB" id="A0A2S2DFA8"/>
<dbReference type="Pfam" id="PF00989">
    <property type="entry name" value="PAS"/>
    <property type="match status" value="2"/>
</dbReference>
<keyword evidence="10" id="KW-0067">ATP-binding</keyword>
<dbReference type="KEGG" id="mtim:DIR46_06100"/>
<evidence type="ECO:0000256" key="15">
    <source>
        <dbReference type="ARBA" id="ARBA00058004"/>
    </source>
</evidence>
<evidence type="ECO:0000256" key="12">
    <source>
        <dbReference type="ARBA" id="ARBA00023012"/>
    </source>
</evidence>
<evidence type="ECO:0000256" key="7">
    <source>
        <dbReference type="ARBA" id="ARBA00022729"/>
    </source>
</evidence>
<dbReference type="InterPro" id="IPR042240">
    <property type="entry name" value="CHASE_sf"/>
</dbReference>
<evidence type="ECO:0000256" key="18">
    <source>
        <dbReference type="ARBA" id="ARBA00070152"/>
    </source>
</evidence>
<feature type="coiled-coil region" evidence="20">
    <location>
        <begin position="610"/>
        <end position="637"/>
    </location>
</feature>
<dbReference type="Pfam" id="PF03924">
    <property type="entry name" value="CHASE"/>
    <property type="match status" value="1"/>
</dbReference>
<dbReference type="EC" id="2.7.13.3" evidence="3"/>
<keyword evidence="12" id="KW-0902">Two-component regulatory system</keyword>
<dbReference type="Gene3D" id="3.30.450.20">
    <property type="entry name" value="PAS domain"/>
    <property type="match status" value="2"/>
</dbReference>
<dbReference type="InterPro" id="IPR001610">
    <property type="entry name" value="PAC"/>
</dbReference>
<dbReference type="InterPro" id="IPR035965">
    <property type="entry name" value="PAS-like_dom_sf"/>
</dbReference>
<feature type="domain" description="PAC" evidence="25">
    <location>
        <begin position="567"/>
        <end position="619"/>
    </location>
</feature>
<dbReference type="PROSITE" id="PS50113">
    <property type="entry name" value="PAC"/>
    <property type="match status" value="2"/>
</dbReference>
<evidence type="ECO:0000256" key="21">
    <source>
        <dbReference type="SAM" id="SignalP"/>
    </source>
</evidence>
<dbReference type="InterPro" id="IPR006189">
    <property type="entry name" value="CHASE_dom"/>
</dbReference>
<keyword evidence="9" id="KW-0418">Kinase</keyword>
<evidence type="ECO:0000256" key="16">
    <source>
        <dbReference type="ARBA" id="ARBA00064003"/>
    </source>
</evidence>
<evidence type="ECO:0000256" key="19">
    <source>
        <dbReference type="PROSITE-ProRule" id="PRU00169"/>
    </source>
</evidence>
<dbReference type="SMART" id="SM01079">
    <property type="entry name" value="CHASE"/>
    <property type="match status" value="1"/>
</dbReference>
<feature type="domain" description="Response regulatory" evidence="23">
    <location>
        <begin position="872"/>
        <end position="948"/>
    </location>
</feature>
<dbReference type="InterPro" id="IPR003661">
    <property type="entry name" value="HisK_dim/P_dom"/>
</dbReference>
<dbReference type="PROSITE" id="PS50110">
    <property type="entry name" value="RESPONSE_REGULATORY"/>
    <property type="match status" value="1"/>
</dbReference>
<dbReference type="InterPro" id="IPR005467">
    <property type="entry name" value="His_kinase_dom"/>
</dbReference>
<dbReference type="Gene3D" id="3.30.565.10">
    <property type="entry name" value="Histidine kinase-like ATPase, C-terminal domain"/>
    <property type="match status" value="1"/>
</dbReference>
<dbReference type="SUPFAM" id="SSF52172">
    <property type="entry name" value="CheY-like"/>
    <property type="match status" value="1"/>
</dbReference>
<reference evidence="27 28" key="1">
    <citation type="submission" date="2018-05" db="EMBL/GenBank/DDBJ databases">
        <title>Complete genome sequence of Massilia oculi sp. nov. CCUG 43427T (=DSM 26321T), the type strain of M. oculi, and comparison with genome sequences of other Massilia strains.</title>
        <authorList>
            <person name="Zhu B."/>
        </authorList>
    </citation>
    <scope>NUCLEOTIDE SEQUENCE [LARGE SCALE GENOMIC DNA]</scope>
    <source>
        <strain evidence="27 28">CCUG 43427</strain>
    </source>
</reference>
<dbReference type="GO" id="GO:0000155">
    <property type="term" value="F:phosphorelay sensor kinase activity"/>
    <property type="evidence" value="ECO:0007669"/>
    <property type="project" value="InterPro"/>
</dbReference>
<keyword evidence="13" id="KW-0843">Virulence</keyword>
<dbReference type="InterPro" id="IPR036097">
    <property type="entry name" value="HisK_dim/P_sf"/>
</dbReference>
<feature type="domain" description="Histidine kinase" evidence="22">
    <location>
        <begin position="637"/>
        <end position="858"/>
    </location>
</feature>
<dbReference type="Gene3D" id="3.30.450.350">
    <property type="entry name" value="CHASE domain"/>
    <property type="match status" value="1"/>
</dbReference>
<comment type="catalytic activity">
    <reaction evidence="1">
        <text>ATP + protein L-histidine = ADP + protein N-phospho-L-histidine.</text>
        <dbReference type="EC" id="2.7.13.3"/>
    </reaction>
</comment>
<evidence type="ECO:0000256" key="10">
    <source>
        <dbReference type="ARBA" id="ARBA00022840"/>
    </source>
</evidence>
<comment type="subunit">
    <text evidence="16">At low DSF concentrations, interacts with RpfF.</text>
</comment>
<evidence type="ECO:0000256" key="9">
    <source>
        <dbReference type="ARBA" id="ARBA00022777"/>
    </source>
</evidence>
<keyword evidence="5" id="KW-0808">Transferase</keyword>
<evidence type="ECO:0000256" key="14">
    <source>
        <dbReference type="ARBA" id="ARBA00023136"/>
    </source>
</evidence>